<reference evidence="2 3" key="1">
    <citation type="submission" date="2019-01" db="EMBL/GenBank/DDBJ databases">
        <authorList>
            <person name="Chen W.-M."/>
        </authorList>
    </citation>
    <scope>NUCLEOTIDE SEQUENCE [LARGE SCALE GENOMIC DNA]</scope>
    <source>
        <strain evidence="2 3">HPM-16</strain>
    </source>
</reference>
<proteinExistence type="predicted"/>
<feature type="chain" id="PRO_5019213932" evidence="1">
    <location>
        <begin position="21"/>
        <end position="121"/>
    </location>
</feature>
<dbReference type="EMBL" id="SACQ01000003">
    <property type="protein sequence ID" value="RVU31012.1"/>
    <property type="molecule type" value="Genomic_DNA"/>
</dbReference>
<comment type="caution">
    <text evidence="2">The sequence shown here is derived from an EMBL/GenBank/DDBJ whole genome shotgun (WGS) entry which is preliminary data.</text>
</comment>
<organism evidence="2 3">
    <name type="scientific">Neptunomonas marina</name>
    <dbReference type="NCBI Taxonomy" id="1815562"/>
    <lineage>
        <taxon>Bacteria</taxon>
        <taxon>Pseudomonadati</taxon>
        <taxon>Pseudomonadota</taxon>
        <taxon>Gammaproteobacteria</taxon>
        <taxon>Oceanospirillales</taxon>
        <taxon>Oceanospirillaceae</taxon>
        <taxon>Neptunomonas</taxon>
    </lineage>
</organism>
<evidence type="ECO:0000313" key="2">
    <source>
        <dbReference type="EMBL" id="RVU31012.1"/>
    </source>
</evidence>
<accession>A0A437Q8V3</accession>
<evidence type="ECO:0000313" key="3">
    <source>
        <dbReference type="Proteomes" id="UP000282818"/>
    </source>
</evidence>
<evidence type="ECO:0000256" key="1">
    <source>
        <dbReference type="SAM" id="SignalP"/>
    </source>
</evidence>
<dbReference type="Proteomes" id="UP000282818">
    <property type="component" value="Unassembled WGS sequence"/>
</dbReference>
<keyword evidence="1" id="KW-0732">Signal</keyword>
<gene>
    <name evidence="2" type="ORF">EOE65_08345</name>
</gene>
<dbReference type="RefSeq" id="WP_127693857.1">
    <property type="nucleotide sequence ID" value="NZ_SACQ01000003.1"/>
</dbReference>
<keyword evidence="3" id="KW-1185">Reference proteome</keyword>
<sequence>MRFLSIVVLLFSSFLNVSYAESKKLEIGEFYGHEVALTDFKTSEVKFIDVSDWQVPIAVQHDYNDGRYRFEYKDNTYIVDGIFVKVNKNYDLDRGVCETDIKYSMSGSSRGAGSNNCKKVN</sequence>
<protein>
    <submittedName>
        <fullName evidence="2">Uncharacterized protein</fullName>
    </submittedName>
</protein>
<name>A0A437Q8V3_9GAMM</name>
<dbReference type="AlphaFoldDB" id="A0A437Q8V3"/>
<feature type="signal peptide" evidence="1">
    <location>
        <begin position="1"/>
        <end position="20"/>
    </location>
</feature>